<feature type="compositionally biased region" description="Basic and acidic residues" evidence="1">
    <location>
        <begin position="853"/>
        <end position="870"/>
    </location>
</feature>
<feature type="compositionally biased region" description="Basic residues" evidence="1">
    <location>
        <begin position="650"/>
        <end position="668"/>
    </location>
</feature>
<feature type="compositionally biased region" description="Polar residues" evidence="1">
    <location>
        <begin position="599"/>
        <end position="617"/>
    </location>
</feature>
<feature type="compositionally biased region" description="Basic residues" evidence="1">
    <location>
        <begin position="482"/>
        <end position="500"/>
    </location>
</feature>
<dbReference type="GeneID" id="129336654"/>
<feature type="compositionally biased region" description="Polar residues" evidence="1">
    <location>
        <begin position="271"/>
        <end position="281"/>
    </location>
</feature>
<keyword evidence="2" id="KW-1185">Reference proteome</keyword>
<feature type="region of interest" description="Disordered" evidence="1">
    <location>
        <begin position="1451"/>
        <end position="1471"/>
    </location>
</feature>
<feature type="compositionally biased region" description="Basic and acidic residues" evidence="1">
    <location>
        <begin position="789"/>
        <end position="818"/>
    </location>
</feature>
<feature type="compositionally biased region" description="Basic and acidic residues" evidence="1">
    <location>
        <begin position="941"/>
        <end position="957"/>
    </location>
</feature>
<feature type="region of interest" description="Disordered" evidence="1">
    <location>
        <begin position="891"/>
        <end position="918"/>
    </location>
</feature>
<feature type="compositionally biased region" description="Polar residues" evidence="1">
    <location>
        <begin position="713"/>
        <end position="730"/>
    </location>
</feature>
<dbReference type="RefSeq" id="XP_054845890.1">
    <property type="nucleotide sequence ID" value="XM_054989915.1"/>
</dbReference>
<feature type="compositionally biased region" description="Basic and acidic residues" evidence="1">
    <location>
        <begin position="1761"/>
        <end position="1774"/>
    </location>
</feature>
<feature type="compositionally biased region" description="Basic and acidic residues" evidence="1">
    <location>
        <begin position="1302"/>
        <end position="1312"/>
    </location>
</feature>
<feature type="compositionally biased region" description="Low complexity" evidence="1">
    <location>
        <begin position="1776"/>
        <end position="1793"/>
    </location>
</feature>
<feature type="region of interest" description="Disordered" evidence="1">
    <location>
        <begin position="941"/>
        <end position="1322"/>
    </location>
</feature>
<reference evidence="3" key="1">
    <citation type="submission" date="2025-08" db="UniProtKB">
        <authorList>
            <consortium name="RefSeq"/>
        </authorList>
    </citation>
    <scope>IDENTIFICATION</scope>
    <source>
        <tissue evidence="3">Blood</tissue>
    </source>
</reference>
<feature type="region of interest" description="Disordered" evidence="1">
    <location>
        <begin position="261"/>
        <end position="290"/>
    </location>
</feature>
<feature type="compositionally biased region" description="Polar residues" evidence="1">
    <location>
        <begin position="19"/>
        <end position="29"/>
    </location>
</feature>
<feature type="compositionally biased region" description="Low complexity" evidence="1">
    <location>
        <begin position="399"/>
        <end position="412"/>
    </location>
</feature>
<protein>
    <submittedName>
        <fullName evidence="3">Serine/arginine repetitive matrix protein 2-like isoform X1</fullName>
    </submittedName>
</protein>
<feature type="compositionally biased region" description="Polar residues" evidence="1">
    <location>
        <begin position="1394"/>
        <end position="1403"/>
    </location>
</feature>
<feature type="compositionally biased region" description="Basic residues" evidence="1">
    <location>
        <begin position="580"/>
        <end position="598"/>
    </location>
</feature>
<feature type="region of interest" description="Disordered" evidence="1">
    <location>
        <begin position="83"/>
        <end position="113"/>
    </location>
</feature>
<feature type="compositionally biased region" description="Basic and acidic residues" evidence="1">
    <location>
        <begin position="33"/>
        <end position="43"/>
    </location>
</feature>
<evidence type="ECO:0000313" key="2">
    <source>
        <dbReference type="Proteomes" id="UP001190640"/>
    </source>
</evidence>
<dbReference type="KEGG" id="emc:129336654"/>
<feature type="compositionally biased region" description="Basic residues" evidence="1">
    <location>
        <begin position="510"/>
        <end position="528"/>
    </location>
</feature>
<feature type="compositionally biased region" description="Basic and acidic residues" evidence="1">
    <location>
        <begin position="1006"/>
        <end position="1279"/>
    </location>
</feature>
<organism evidence="2 3">
    <name type="scientific">Eublepharis macularius</name>
    <name type="common">Leopard gecko</name>
    <name type="synonym">Cyrtodactylus macularius</name>
    <dbReference type="NCBI Taxonomy" id="481883"/>
    <lineage>
        <taxon>Eukaryota</taxon>
        <taxon>Metazoa</taxon>
        <taxon>Chordata</taxon>
        <taxon>Craniata</taxon>
        <taxon>Vertebrata</taxon>
        <taxon>Euteleostomi</taxon>
        <taxon>Lepidosauria</taxon>
        <taxon>Squamata</taxon>
        <taxon>Bifurcata</taxon>
        <taxon>Gekkota</taxon>
        <taxon>Eublepharidae</taxon>
        <taxon>Eublepharinae</taxon>
        <taxon>Eublepharis</taxon>
    </lineage>
</organism>
<feature type="compositionally biased region" description="Polar residues" evidence="1">
    <location>
        <begin position="1451"/>
        <end position="1467"/>
    </location>
</feature>
<dbReference type="SUPFAM" id="SSF52266">
    <property type="entry name" value="SGNH hydrolase"/>
    <property type="match status" value="1"/>
</dbReference>
<dbReference type="Gene3D" id="3.40.50.1110">
    <property type="entry name" value="SGNH hydrolase"/>
    <property type="match status" value="1"/>
</dbReference>
<evidence type="ECO:0000256" key="1">
    <source>
        <dbReference type="SAM" id="MobiDB-lite"/>
    </source>
</evidence>
<feature type="compositionally biased region" description="Polar residues" evidence="1">
    <location>
        <begin position="1370"/>
        <end position="1381"/>
    </location>
</feature>
<gene>
    <name evidence="3" type="primary">LOC129336654</name>
</gene>
<feature type="compositionally biased region" description="Basic residues" evidence="1">
    <location>
        <begin position="622"/>
        <end position="640"/>
    </location>
</feature>
<feature type="compositionally biased region" description="Low complexity" evidence="1">
    <location>
        <begin position="972"/>
        <end position="986"/>
    </location>
</feature>
<feature type="compositionally biased region" description="Low complexity" evidence="1">
    <location>
        <begin position="760"/>
        <end position="788"/>
    </location>
</feature>
<proteinExistence type="predicted"/>
<feature type="region of interest" description="Disordered" evidence="1">
    <location>
        <begin position="1"/>
        <end position="51"/>
    </location>
</feature>
<evidence type="ECO:0000313" key="3">
    <source>
        <dbReference type="RefSeq" id="XP_054845890.1"/>
    </source>
</evidence>
<feature type="compositionally biased region" description="Polar residues" evidence="1">
    <location>
        <begin position="1813"/>
        <end position="1837"/>
    </location>
</feature>
<dbReference type="Proteomes" id="UP001190640">
    <property type="component" value="Chromosome 10"/>
</dbReference>
<feature type="compositionally biased region" description="Basic residues" evidence="1">
    <location>
        <begin position="426"/>
        <end position="472"/>
    </location>
</feature>
<sequence length="2062" mass="223074">MDQPQKRNGRAPRWDNPFPSENDSQSESASGRIVDHNPSERSSHLKSSHLNLLSSVDSEELSQNADDQLTPENMSLLLKAIQKRKMAHQAASSPRSTEKETLCGAGGHGPTVKKKVIDYGHKSKYEGPKGNARSSTIAVDDSVEKFQTRQAASVPAVPAVLISRPKNTSEELIRQVEPRARTPNPQAIPLVDPASKTPGLFPPPAGPRVPAAVPAVMLPVVPPMTLVPPVAQPVVQPAVDQPRVPSAPPLLEIESTNDKYLQAPWADPPNRTGQTTGGQKNAQKEPQDRFESPFGVVKASWLPVFSNTDAQKTRELPDPSQMNDYYAVTPRVFPRICSLCNEVCKDKVDWIQHQNSVVHIGNCQKLRVQYPNWHPEVSSPSKRCKGDGEERHTSRRRCASPSPKRSRCSSSSHYRHGTQSPSRSSGHTRCRTRSRSRSSGYTRRRTRSRSRSSGHTRRRSRSRSRSSGHTKHQTQSPSRSSGHTRRQTRSRSRSCGHTKRQTQSPSRSSGHTRRQTRSRSRSSGHTKRQTQSPSRSSGHTKHQTRSPSRSSGHTRRRTRSRSRSSGHTKHQTWSPSRSSGHTRRQTRSRSRSSGHTKHQTQSPSRSSGHTKHQTWSPSRSSGHTRRQTRSRSRSSGHTKHQTQSPSRSSGHTRRQTRSRSRSSGHTKHQTQSPSRNSGRTKHQTRSPSRSSGHTKHRTRSRSRSSGHTKHQTRSPSRNSGRTKHQTWSPLRSSDYTRHRTRSRSRSPGSHRQSRPRSRSPWRFPSPRPRSMSPWRPLDSSRCSCTSSSLERELENSRRSPERQHTWTPHSENRYDERKRTHSSSNYQEKRREDLEWTQEGSPRQKLFIGTGRQEQERSRLVPRERRRDDPEPSALASLTEKSVLQAMAQLQAQGGAGRRLHRGRDSTHLAAGRTDTPAVPSDLVSMIQLVTTQVIEAVWDSKEASSRRPSASEDGRSRQQGYSAARKAKNPSMASSSLQQATSTSSNVVVPDTHQGNAKSIKGKTKKEGSPCPKKDISQSDTAKDKHVAGRCPKKESSSSGKAKDKNVADLCPEKESSSSGKAKDKNVASLCPKKESSSSGKAKDKNVVGLCPKKESSSSGKAKDKNVASLCPRKDSSSSGKAKDKNVVGLCPEKDSSSSGKAKDKNVASMCPEKESSSSGKAKDKNVVGLCPEKESSSNGKAKDKNVVSMCPEKESSSSGKAKDKNVVGLCPEKESSSSGKAKDKNVASLCPRKDSSSSGKAKDKNVAGLCPEKDSSSSGKAKDKNVAGLCPKKDTSLKGKVKKKRVADPCPQQGTAVSGEAEKQPIEAHSSHHGTADNGKAENQCVVDACTHQGITASMEEENQHVLDQWPPQDMAPSDKAASENAIGPSSQQDTIASSKTEDLHVAAPSPQEDTSVSSEAENPGAASPSLNEGTAGNATAENLHVASPSPNEATAVSAETESKCLVALSSQEGSDLSSKAGSQETEQELVPGAATGTGHHLGSPGRVSKPRVQICGDSLVVSAQKRASLTTEGWQLGLEESLVLEWHGQEEMTWTWLLPLFQNLAAQGQAPNALILHLGGNDLVPAFDSSSFSTVKRAFSLLRELLPQVRVIWSEVIPQGIWHGGERDRQRKKLNTDVGKCVKSHGGAVIKHPRISSEDTELYMDKANLSDAGIDIFLEDIKNGILAHVLQSSGVAGGGLKKGTNLAPLAPSVTSSGLVSVNEKVAIQEEGAVSSSEEVLRTRTGAREGAASSQLVSGKARNSGVASPGPHPGTSGSHEVKNQEPRAEQHLEVASVPASSAVPADLPSVSQEAATGEDEAVSSSEEASDTQANQGEGAVNSQPVSSRAENSGAASPSPKAGVSGRSKAENQDEEQELVVGNVPPCSGNPGQASKLRVWICGQSVIISAQKQASSTTAGSQLGLETILLEWHGQEEMAWPQLVPALQKLAAQGQAPDGLIVHLGENDLLCSRGGQLSCTIKQELGLVKELFPQVRILWSNLLLRRRGFGKCGSRTVNRARGMVNLEVGQFIGSLGGAVIEHPAILHTVPDFYADGDSLSCDGLDIFLQDIKNGILAHFPS</sequence>
<feature type="region of interest" description="Disordered" evidence="1">
    <location>
        <begin position="1351"/>
        <end position="1419"/>
    </location>
</feature>
<feature type="compositionally biased region" description="Basic residues" evidence="1">
    <location>
        <begin position="692"/>
        <end position="712"/>
    </location>
</feature>
<feature type="region of interest" description="Disordered" evidence="1">
    <location>
        <begin position="1713"/>
        <end position="1869"/>
    </location>
</feature>
<feature type="region of interest" description="Disordered" evidence="1">
    <location>
        <begin position="374"/>
        <end position="875"/>
    </location>
</feature>
<name>A0AA97JUX5_EUBMA</name>
<dbReference type="InterPro" id="IPR036514">
    <property type="entry name" value="SGNH_hydro_sf"/>
</dbReference>
<accession>A0AA97JUX5</accession>
<feature type="compositionally biased region" description="Basic residues" evidence="1">
    <location>
        <begin position="552"/>
        <end position="570"/>
    </location>
</feature>